<sequence>MGRDTRCLPGSATVLWAASILPGSDCRHVSIWSEDGRSSRAPFGESWNAAKGALVLLLSGAGARTVSCVSYYMHHIRTGVENDVKLVEKQFAEQGLRLMTRLCGRKPAVHLSVGASWEPEPAISFMQENSRDLEMRFLKVRKLAVESELQNQLE</sequence>
<evidence type="ECO:0000313" key="1">
    <source>
        <dbReference type="EMBL" id="ELW71551.1"/>
    </source>
</evidence>
<protein>
    <submittedName>
        <fullName evidence="1">Uncharacterized protein</fullName>
    </submittedName>
</protein>
<organism evidence="1 2">
    <name type="scientific">Tupaia chinensis</name>
    <name type="common">Chinese tree shrew</name>
    <name type="synonym">Tupaia belangeri chinensis</name>
    <dbReference type="NCBI Taxonomy" id="246437"/>
    <lineage>
        <taxon>Eukaryota</taxon>
        <taxon>Metazoa</taxon>
        <taxon>Chordata</taxon>
        <taxon>Craniata</taxon>
        <taxon>Vertebrata</taxon>
        <taxon>Euteleostomi</taxon>
        <taxon>Mammalia</taxon>
        <taxon>Eutheria</taxon>
        <taxon>Euarchontoglires</taxon>
        <taxon>Scandentia</taxon>
        <taxon>Tupaiidae</taxon>
        <taxon>Tupaia</taxon>
    </lineage>
</organism>
<evidence type="ECO:0000313" key="2">
    <source>
        <dbReference type="Proteomes" id="UP000011518"/>
    </source>
</evidence>
<reference evidence="2" key="2">
    <citation type="journal article" date="2013" name="Nat. Commun.">
        <title>Genome of the Chinese tree shrew.</title>
        <authorList>
            <person name="Fan Y."/>
            <person name="Huang Z.Y."/>
            <person name="Cao C.C."/>
            <person name="Chen C.S."/>
            <person name="Chen Y.X."/>
            <person name="Fan D.D."/>
            <person name="He J."/>
            <person name="Hou H.L."/>
            <person name="Hu L."/>
            <person name="Hu X.T."/>
            <person name="Jiang X.T."/>
            <person name="Lai R."/>
            <person name="Lang Y.S."/>
            <person name="Liang B."/>
            <person name="Liao S.G."/>
            <person name="Mu D."/>
            <person name="Ma Y.Y."/>
            <person name="Niu Y.Y."/>
            <person name="Sun X.Q."/>
            <person name="Xia J.Q."/>
            <person name="Xiao J."/>
            <person name="Xiong Z.Q."/>
            <person name="Xu L."/>
            <person name="Yang L."/>
            <person name="Zhang Y."/>
            <person name="Zhao W."/>
            <person name="Zhao X.D."/>
            <person name="Zheng Y.T."/>
            <person name="Zhou J.M."/>
            <person name="Zhu Y.B."/>
            <person name="Zhang G.J."/>
            <person name="Wang J."/>
            <person name="Yao Y.G."/>
        </authorList>
    </citation>
    <scope>NUCLEOTIDE SEQUENCE [LARGE SCALE GENOMIC DNA]</scope>
</reference>
<keyword evidence="2" id="KW-1185">Reference proteome</keyword>
<name>L9L9C4_TUPCH</name>
<accession>L9L9C4</accession>
<gene>
    <name evidence="1" type="ORF">TREES_T100016579</name>
</gene>
<dbReference type="EMBL" id="KB320461">
    <property type="protein sequence ID" value="ELW71551.1"/>
    <property type="molecule type" value="Genomic_DNA"/>
</dbReference>
<proteinExistence type="predicted"/>
<reference evidence="2" key="1">
    <citation type="submission" date="2012-07" db="EMBL/GenBank/DDBJ databases">
        <title>Genome of the Chinese tree shrew, a rising model animal genetically related to primates.</title>
        <authorList>
            <person name="Zhang G."/>
            <person name="Fan Y."/>
            <person name="Yao Y."/>
            <person name="Huang Z."/>
        </authorList>
    </citation>
    <scope>NUCLEOTIDE SEQUENCE [LARGE SCALE GENOMIC DNA]</scope>
</reference>
<dbReference type="Proteomes" id="UP000011518">
    <property type="component" value="Unassembled WGS sequence"/>
</dbReference>
<dbReference type="InParanoid" id="L9L9C4"/>
<dbReference type="AlphaFoldDB" id="L9L9C4"/>